<feature type="domain" description="PAC" evidence="4">
    <location>
        <begin position="473"/>
        <end position="525"/>
    </location>
</feature>
<dbReference type="PROSITE" id="PS50112">
    <property type="entry name" value="PAS"/>
    <property type="match status" value="3"/>
</dbReference>
<dbReference type="InterPro" id="IPR001610">
    <property type="entry name" value="PAC"/>
</dbReference>
<dbReference type="Pfam" id="PF13487">
    <property type="entry name" value="HD_5"/>
    <property type="match status" value="1"/>
</dbReference>
<dbReference type="CDD" id="cd00156">
    <property type="entry name" value="REC"/>
    <property type="match status" value="1"/>
</dbReference>
<dbReference type="Gene3D" id="1.10.3210.10">
    <property type="entry name" value="Hypothetical protein af1432"/>
    <property type="match status" value="1"/>
</dbReference>
<evidence type="ECO:0000259" key="2">
    <source>
        <dbReference type="PROSITE" id="PS50110"/>
    </source>
</evidence>
<dbReference type="InterPro" id="IPR011006">
    <property type="entry name" value="CheY-like_superfamily"/>
</dbReference>
<dbReference type="InterPro" id="IPR035965">
    <property type="entry name" value="PAS-like_dom_sf"/>
</dbReference>
<dbReference type="CDD" id="cd00077">
    <property type="entry name" value="HDc"/>
    <property type="match status" value="1"/>
</dbReference>
<proteinExistence type="predicted"/>
<organism evidence="6">
    <name type="scientific">hydrocarbon metagenome</name>
    <dbReference type="NCBI Taxonomy" id="938273"/>
    <lineage>
        <taxon>unclassified sequences</taxon>
        <taxon>metagenomes</taxon>
        <taxon>ecological metagenomes</taxon>
    </lineage>
</organism>
<name>A0A0W8FT40_9ZZZZ</name>
<dbReference type="PANTHER" id="PTHR45228">
    <property type="entry name" value="CYCLIC DI-GMP PHOSPHODIESTERASE TM_0186-RELATED"/>
    <property type="match status" value="1"/>
</dbReference>
<dbReference type="PROSITE" id="PS50113">
    <property type="entry name" value="PAC"/>
    <property type="match status" value="2"/>
</dbReference>
<dbReference type="NCBIfam" id="TIGR00229">
    <property type="entry name" value="sensory_box"/>
    <property type="match status" value="3"/>
</dbReference>
<dbReference type="PROSITE" id="PS50110">
    <property type="entry name" value="RESPONSE_REGULATORY"/>
    <property type="match status" value="1"/>
</dbReference>
<dbReference type="SMART" id="SM00091">
    <property type="entry name" value="PAS"/>
    <property type="match status" value="3"/>
</dbReference>
<dbReference type="EMBL" id="LNQE01000865">
    <property type="protein sequence ID" value="KUG24055.1"/>
    <property type="molecule type" value="Genomic_DNA"/>
</dbReference>
<dbReference type="SUPFAM" id="SSF52172">
    <property type="entry name" value="CheY-like"/>
    <property type="match status" value="1"/>
</dbReference>
<dbReference type="SUPFAM" id="SSF55785">
    <property type="entry name" value="PYP-like sensor domain (PAS domain)"/>
    <property type="match status" value="3"/>
</dbReference>
<comment type="caution">
    <text evidence="6">The sequence shown here is derived from an EMBL/GenBank/DDBJ whole genome shotgun (WGS) entry which is preliminary data.</text>
</comment>
<accession>A0A0W8FT40</accession>
<feature type="domain" description="Response regulatory" evidence="2">
    <location>
        <begin position="7"/>
        <end position="123"/>
    </location>
</feature>
<feature type="domain" description="PAC" evidence="4">
    <location>
        <begin position="216"/>
        <end position="267"/>
    </location>
</feature>
<dbReference type="CDD" id="cd00130">
    <property type="entry name" value="PAS"/>
    <property type="match status" value="3"/>
</dbReference>
<dbReference type="AlphaFoldDB" id="A0A0W8FT40"/>
<sequence>MQDKSLRVLIVEDSEEDALFLIRNLKKGGYNPVYERVYTASSMKKAIKEKQWDIILCDYSLPGFNAPKAISILKEANIDIPIIIVSGIIGEETATECMRLGARDYIMKDKLSRLCTAIARELEDAEVRKKEKRTKEKLLHEEHRFRILAEQSSDIIVLFNTEGSILYENPAVKKILGFNVKERIGSSIFDLIHPDDLKIATDKFNIIIKQTNFLAERFEIRLRHKNGNWHTFEVTVSSIIKDEEIEGGIINLRDITKRKQEEEEISKLTSVVRFSSELVNLATLDGKMIFLNEAGSKMLGIAPDKAKEHSIIDVIHEPYVAMVRDELLPALLAGKKWEGELQYRNVRTGHLTDVYAMTFNIKDTRTDKILCLANVSRDITAHKQAEEALKQSAEKYRLLADHMKDQVWLMDLDLKWKYISPSMEKLLGYNMEELIQLPLAKLLTATSLTKAMEHFSTQLSRAIPSSTPSSTKNLVELEFICKTGQMLWSECAFSFIRDEKGKPLSILGEGRDITERKQAEEKLQQTLERLQRAIGTTIQVLISVLEVRDPYTAGHQSRVSDLARAIATEMGLNKGEIEGIRMAGSIHDIGKLSIPSEILTKPTKLSDTEFALIKVHSQTGYDMLKDVESPWPLAQIVYQHHERMDGSGYPNNLKGDKIILDARIMAVADVMEAMASHRPYRAALGIDAAMEEIRKNKGILYDETVVDSCLKLFTEKGYHFT</sequence>
<dbReference type="Pfam" id="PF13426">
    <property type="entry name" value="PAS_9"/>
    <property type="match status" value="2"/>
</dbReference>
<dbReference type="InterPro" id="IPR037522">
    <property type="entry name" value="HD_GYP_dom"/>
</dbReference>
<feature type="domain" description="PAS" evidence="3">
    <location>
        <begin position="141"/>
        <end position="211"/>
    </location>
</feature>
<dbReference type="InterPro" id="IPR000014">
    <property type="entry name" value="PAS"/>
</dbReference>
<dbReference type="PANTHER" id="PTHR45228:SF4">
    <property type="entry name" value="LIPOPROTEIN"/>
    <property type="match status" value="1"/>
</dbReference>
<dbReference type="GO" id="GO:0000160">
    <property type="term" value="P:phosphorelay signal transduction system"/>
    <property type="evidence" value="ECO:0007669"/>
    <property type="project" value="InterPro"/>
</dbReference>
<evidence type="ECO:0000313" key="6">
    <source>
        <dbReference type="EMBL" id="KUG24055.1"/>
    </source>
</evidence>
<feature type="domain" description="PAS" evidence="3">
    <location>
        <begin position="264"/>
        <end position="334"/>
    </location>
</feature>
<evidence type="ECO:0008006" key="7">
    <source>
        <dbReference type="Google" id="ProtNLM"/>
    </source>
</evidence>
<evidence type="ECO:0000259" key="3">
    <source>
        <dbReference type="PROSITE" id="PS50112"/>
    </source>
</evidence>
<dbReference type="Gene3D" id="3.30.450.20">
    <property type="entry name" value="PAS domain"/>
    <property type="match status" value="3"/>
</dbReference>
<dbReference type="SMART" id="SM00471">
    <property type="entry name" value="HDc"/>
    <property type="match status" value="1"/>
</dbReference>
<dbReference type="InterPro" id="IPR052020">
    <property type="entry name" value="Cyclic_di-GMP/3'3'-cGAMP_PDE"/>
</dbReference>
<evidence type="ECO:0000256" key="1">
    <source>
        <dbReference type="SAM" id="Coils"/>
    </source>
</evidence>
<dbReference type="SMART" id="SM00448">
    <property type="entry name" value="REC"/>
    <property type="match status" value="1"/>
</dbReference>
<gene>
    <name evidence="6" type="ORF">ASZ90_006138</name>
</gene>
<dbReference type="Gene3D" id="3.40.50.2300">
    <property type="match status" value="1"/>
</dbReference>
<evidence type="ECO:0000259" key="5">
    <source>
        <dbReference type="PROSITE" id="PS51832"/>
    </source>
</evidence>
<dbReference type="Pfam" id="PF00072">
    <property type="entry name" value="Response_reg"/>
    <property type="match status" value="1"/>
</dbReference>
<dbReference type="PROSITE" id="PS51832">
    <property type="entry name" value="HD_GYP"/>
    <property type="match status" value="1"/>
</dbReference>
<feature type="domain" description="HD-GYP" evidence="5">
    <location>
        <begin position="530"/>
        <end position="721"/>
    </location>
</feature>
<dbReference type="SUPFAM" id="SSF109604">
    <property type="entry name" value="HD-domain/PDEase-like"/>
    <property type="match status" value="1"/>
</dbReference>
<feature type="coiled-coil region" evidence="1">
    <location>
        <begin position="108"/>
        <end position="142"/>
    </location>
</feature>
<dbReference type="InterPro" id="IPR003607">
    <property type="entry name" value="HD/PDEase_dom"/>
</dbReference>
<feature type="domain" description="PAS" evidence="3">
    <location>
        <begin position="392"/>
        <end position="435"/>
    </location>
</feature>
<evidence type="ECO:0000259" key="4">
    <source>
        <dbReference type="PROSITE" id="PS50113"/>
    </source>
</evidence>
<dbReference type="InterPro" id="IPR001789">
    <property type="entry name" value="Sig_transdc_resp-reg_receiver"/>
</dbReference>
<protein>
    <recommendedName>
        <fullName evidence="7">Response regulator/sensory box/hdig domain protein</fullName>
    </recommendedName>
</protein>
<keyword evidence="1" id="KW-0175">Coiled coil</keyword>
<dbReference type="SMART" id="SM00086">
    <property type="entry name" value="PAC"/>
    <property type="match status" value="2"/>
</dbReference>
<reference evidence="6" key="1">
    <citation type="journal article" date="2015" name="Proc. Natl. Acad. Sci. U.S.A.">
        <title>Networks of energetic and metabolic interactions define dynamics in microbial communities.</title>
        <authorList>
            <person name="Embree M."/>
            <person name="Liu J.K."/>
            <person name="Al-Bassam M.M."/>
            <person name="Zengler K."/>
        </authorList>
    </citation>
    <scope>NUCLEOTIDE SEQUENCE</scope>
</reference>
<dbReference type="InterPro" id="IPR000700">
    <property type="entry name" value="PAS-assoc_C"/>
</dbReference>